<gene>
    <name evidence="2" type="primary">LOC107797344</name>
</gene>
<reference evidence="2" key="2">
    <citation type="submission" date="2025-08" db="UniProtKB">
        <authorList>
            <consortium name="RefSeq"/>
        </authorList>
    </citation>
    <scope>IDENTIFICATION</scope>
    <source>
        <tissue evidence="2">Leaf</tissue>
    </source>
</reference>
<name>A0AC58TDH7_TOBAC</name>
<keyword evidence="1" id="KW-1185">Reference proteome</keyword>
<sequence length="265" mass="29612">MKANKFKKKKAHAKASQDAKKEHKADTCRFCNKEGHYQKDCLKHKACFEKKGTLSAFGFLTIQTTNPNKHFLFMGNRMKDPVEVSLFRHKKTAAPVESGAVGPMSEPPKKALFKHKSWSPDIQREEVWLKRKRTNRMRLAAIRRSMSLPTAAAAADDRRSTSVTNEDLEELRACFELGFGFDPSDDLDPKLTKAFPALELYQAVNKLSRSSSSVSTVTSDSCETPSSGESSVSIVEPGDDAETAKKRLKQWAQVVALSVRRSPSF</sequence>
<evidence type="ECO:0000313" key="1">
    <source>
        <dbReference type="Proteomes" id="UP000790787"/>
    </source>
</evidence>
<dbReference type="Proteomes" id="UP000790787">
    <property type="component" value="Chromosome 19"/>
</dbReference>
<protein>
    <submittedName>
        <fullName evidence="2">Uncharacterized protein LOC107797344</fullName>
    </submittedName>
</protein>
<organism evidence="1 2">
    <name type="scientific">Nicotiana tabacum</name>
    <name type="common">Common tobacco</name>
    <dbReference type="NCBI Taxonomy" id="4097"/>
    <lineage>
        <taxon>Eukaryota</taxon>
        <taxon>Viridiplantae</taxon>
        <taxon>Streptophyta</taxon>
        <taxon>Embryophyta</taxon>
        <taxon>Tracheophyta</taxon>
        <taxon>Spermatophyta</taxon>
        <taxon>Magnoliopsida</taxon>
        <taxon>eudicotyledons</taxon>
        <taxon>Gunneridae</taxon>
        <taxon>Pentapetalae</taxon>
        <taxon>asterids</taxon>
        <taxon>lamiids</taxon>
        <taxon>Solanales</taxon>
        <taxon>Solanaceae</taxon>
        <taxon>Nicotianoideae</taxon>
        <taxon>Nicotianeae</taxon>
        <taxon>Nicotiana</taxon>
    </lineage>
</organism>
<dbReference type="RefSeq" id="XP_075095265.1">
    <property type="nucleotide sequence ID" value="XM_075239164.1"/>
</dbReference>
<evidence type="ECO:0000313" key="2">
    <source>
        <dbReference type="RefSeq" id="XP_075095265.1"/>
    </source>
</evidence>
<accession>A0AC58TDH7</accession>
<proteinExistence type="predicted"/>
<reference evidence="1" key="1">
    <citation type="journal article" date="2014" name="Nat. Commun.">
        <title>The tobacco genome sequence and its comparison with those of tomato and potato.</title>
        <authorList>
            <person name="Sierro N."/>
            <person name="Battey J.N."/>
            <person name="Ouadi S."/>
            <person name="Bakaher N."/>
            <person name="Bovet L."/>
            <person name="Willig A."/>
            <person name="Goepfert S."/>
            <person name="Peitsch M.C."/>
            <person name="Ivanov N.V."/>
        </authorList>
    </citation>
    <scope>NUCLEOTIDE SEQUENCE [LARGE SCALE GENOMIC DNA]</scope>
</reference>